<gene>
    <name evidence="3" type="ORF">CK510_26955</name>
</gene>
<protein>
    <recommendedName>
        <fullName evidence="2">Transposase IS701-like DDE domain-containing protein</fullName>
    </recommendedName>
</protein>
<feature type="domain" description="Transposase IS701-like DDE" evidence="2">
    <location>
        <begin position="10"/>
        <end position="276"/>
    </location>
</feature>
<comment type="caution">
    <text evidence="3">The sequence shown here is derived from an EMBL/GenBank/DDBJ whole genome shotgun (WGS) entry which is preliminary data.</text>
</comment>
<dbReference type="EMBL" id="NTFS01000488">
    <property type="protein sequence ID" value="PAX51041.1"/>
    <property type="molecule type" value="Genomic_DNA"/>
</dbReference>
<reference evidence="3 4" key="1">
    <citation type="submission" date="2017-08" db="EMBL/GenBank/DDBJ databases">
        <title>Draft genome sequence of filamentous cyanobacterium Calothrix elsteri CCALA 953.</title>
        <authorList>
            <person name="Gagunashvili A.N."/>
            <person name="Elster J."/>
            <person name="Andresson O.S."/>
        </authorList>
    </citation>
    <scope>NUCLEOTIDE SEQUENCE [LARGE SCALE GENOMIC DNA]</scope>
    <source>
        <strain evidence="3 4">CCALA 953</strain>
    </source>
</reference>
<dbReference type="Pfam" id="PF13546">
    <property type="entry name" value="DDE_5"/>
    <property type="match status" value="1"/>
</dbReference>
<dbReference type="InterPro" id="IPR012337">
    <property type="entry name" value="RNaseH-like_sf"/>
</dbReference>
<evidence type="ECO:0000313" key="3">
    <source>
        <dbReference type="EMBL" id="PAX51041.1"/>
    </source>
</evidence>
<organism evidence="3 4">
    <name type="scientific">Brunnivagina elsteri CCALA 953</name>
    <dbReference type="NCBI Taxonomy" id="987040"/>
    <lineage>
        <taxon>Bacteria</taxon>
        <taxon>Bacillati</taxon>
        <taxon>Cyanobacteriota</taxon>
        <taxon>Cyanophyceae</taxon>
        <taxon>Nostocales</taxon>
        <taxon>Calotrichaceae</taxon>
        <taxon>Brunnivagina</taxon>
    </lineage>
</organism>
<evidence type="ECO:0000259" key="2">
    <source>
        <dbReference type="Pfam" id="PF13546"/>
    </source>
</evidence>
<feature type="compositionally biased region" description="Basic and acidic residues" evidence="1">
    <location>
        <begin position="150"/>
        <end position="161"/>
    </location>
</feature>
<feature type="region of interest" description="Disordered" evidence="1">
    <location>
        <begin position="150"/>
        <end position="183"/>
    </location>
</feature>
<feature type="compositionally biased region" description="Basic residues" evidence="1">
    <location>
        <begin position="168"/>
        <end position="178"/>
    </location>
</feature>
<evidence type="ECO:0000256" key="1">
    <source>
        <dbReference type="SAM" id="MobiDB-lite"/>
    </source>
</evidence>
<proteinExistence type="predicted"/>
<accession>A0A2A2TBG5</accession>
<sequence length="453" mass="52400">MPDILALLECLQRYTTRTTLRRWSRIISAMLAMSGRITMLGISRWCGKGGSYRTIQRFFAHSLPWAMLFWVFFQEHIFCRKETYILAGDEVVVSKAGKKSYGIDRFFSSLYDKPILGLSFFALSLVSVEQRKAFPIRIEQVIKTKVENPKKLKKETEKPQEETNQQTPKKKGGRPKGSKNKDKKEVVFTSELLRIHSLIQDLLKKLSKFLPLTYLVLDGHFGNNSAVVMARKLGLQLICKMRCDSALYIPYENPDPSRKSRRKYGDRIDYSSIPENFLKKTEIVDNIRTDIYQAQLLHKEFSQALNVVILVRTNITTSSRTHAILFSTDLKLSYVHVIDYYSLRFQIEFNFRDAKQFWGLEDFMNVSKNAITNAANLAFFMVNVSQVLLSHFRKFNPDFSIIDLKAMFRGYKYVEETIKLLPEKPDPVLLANIFHRVTNLGRIHPAEPCSSSS</sequence>
<dbReference type="Proteomes" id="UP000218238">
    <property type="component" value="Unassembled WGS sequence"/>
</dbReference>
<dbReference type="SUPFAM" id="SSF53098">
    <property type="entry name" value="Ribonuclease H-like"/>
    <property type="match status" value="1"/>
</dbReference>
<dbReference type="AlphaFoldDB" id="A0A2A2TBG5"/>
<keyword evidence="4" id="KW-1185">Reference proteome</keyword>
<dbReference type="OrthoDB" id="530212at2"/>
<name>A0A2A2TBG5_9CYAN</name>
<evidence type="ECO:0000313" key="4">
    <source>
        <dbReference type="Proteomes" id="UP000218238"/>
    </source>
</evidence>
<dbReference type="RefSeq" id="WP_095724590.1">
    <property type="nucleotide sequence ID" value="NZ_NTFS01000488.1"/>
</dbReference>
<dbReference type="InterPro" id="IPR038721">
    <property type="entry name" value="IS701-like_DDE_dom"/>
</dbReference>